<proteinExistence type="predicted"/>
<protein>
    <submittedName>
        <fullName evidence="1">Uncharacterized protein</fullName>
    </submittedName>
</protein>
<organism evidence="1">
    <name type="scientific">uncultured Caudovirales phage</name>
    <dbReference type="NCBI Taxonomy" id="2100421"/>
    <lineage>
        <taxon>Viruses</taxon>
        <taxon>Duplodnaviria</taxon>
        <taxon>Heunggongvirae</taxon>
        <taxon>Uroviricota</taxon>
        <taxon>Caudoviricetes</taxon>
        <taxon>Peduoviridae</taxon>
        <taxon>Maltschvirus</taxon>
        <taxon>Maltschvirus maltsch</taxon>
    </lineage>
</organism>
<sequence length="134" mass="15479">MLTGNELYVVMKLVSGENVMAVLKSEDDDFIEVETPMCIRTIPVLETGREHITASPLCQFAEDSSSYILDKKNLMFVKKMHHLFIPHYLRIVADHEEVGLNIQQRPRKERKAAEEREQEAEEFLFVVEGNDTIN</sequence>
<accession>A0A6J7WUP0</accession>
<reference evidence="1" key="1">
    <citation type="submission" date="2020-05" db="EMBL/GenBank/DDBJ databases">
        <authorList>
            <person name="Chiriac C."/>
            <person name="Salcher M."/>
            <person name="Ghai R."/>
            <person name="Kavagutti S V."/>
        </authorList>
    </citation>
    <scope>NUCLEOTIDE SEQUENCE</scope>
</reference>
<dbReference type="Gene3D" id="2.30.30.100">
    <property type="match status" value="1"/>
</dbReference>
<gene>
    <name evidence="1" type="ORF">UFOVP240_170</name>
</gene>
<evidence type="ECO:0000313" key="1">
    <source>
        <dbReference type="EMBL" id="CAB5221467.1"/>
    </source>
</evidence>
<name>A0A6J7WUP0_9CAUD</name>
<dbReference type="EMBL" id="LR798293">
    <property type="protein sequence ID" value="CAB5221467.1"/>
    <property type="molecule type" value="Genomic_DNA"/>
</dbReference>